<reference evidence="2" key="1">
    <citation type="submission" date="2020-05" db="EMBL/GenBank/DDBJ databases">
        <title>Mycena genomes resolve the evolution of fungal bioluminescence.</title>
        <authorList>
            <person name="Tsai I.J."/>
        </authorList>
    </citation>
    <scope>NUCLEOTIDE SEQUENCE</scope>
    <source>
        <strain evidence="2">CCC161011</strain>
    </source>
</reference>
<comment type="caution">
    <text evidence="2">The sequence shown here is derived from an EMBL/GenBank/DDBJ whole genome shotgun (WGS) entry which is preliminary data.</text>
</comment>
<sequence>MIMSVVDPSDYIPQLVVYSTFNIFAACSLVALVAVTLLVQDATANLTLLNLEVIFIISSSTSSALIWTGHARDSHPPFTLCLFNASATMSNTPLMAGAALALVAKVWGTAMIIWHPRYRQLFEWVTWTPFLLSFPYISAIPLFIAGIVSGLQHRNQVFRGSPFYCVVNLDAPQSTSSILGAIFTFISLVLAAWTSVKLIRTRQRTERQRFTSDPGSISFMFAIRVILFSFFVGAAFVSGIVALTSAFDAVVPDIIVASCGVGAFFIFASARPILHFVFCRRDSRKTLIPSTTGLSWGSGPITPQEFTLSSMTVTHAGNTPLESGKQPPTFHSHSFGGGQIQITRVVETHDEGGKSYWSTM</sequence>
<proteinExistence type="predicted"/>
<protein>
    <submittedName>
        <fullName evidence="2">Uncharacterized protein</fullName>
    </submittedName>
</protein>
<feature type="transmembrane region" description="Helical" evidence="1">
    <location>
        <begin position="46"/>
        <end position="67"/>
    </location>
</feature>
<feature type="transmembrane region" description="Helical" evidence="1">
    <location>
        <begin position="254"/>
        <end position="278"/>
    </location>
</feature>
<feature type="transmembrane region" description="Helical" evidence="1">
    <location>
        <begin position="178"/>
        <end position="196"/>
    </location>
</feature>
<name>A0A8H6Y4W3_9AGAR</name>
<feature type="transmembrane region" description="Helical" evidence="1">
    <location>
        <begin position="15"/>
        <end position="39"/>
    </location>
</feature>
<dbReference type="OrthoDB" id="3222065at2759"/>
<feature type="transmembrane region" description="Helical" evidence="1">
    <location>
        <begin position="126"/>
        <end position="148"/>
    </location>
</feature>
<organism evidence="2 3">
    <name type="scientific">Mycena venus</name>
    <dbReference type="NCBI Taxonomy" id="2733690"/>
    <lineage>
        <taxon>Eukaryota</taxon>
        <taxon>Fungi</taxon>
        <taxon>Dikarya</taxon>
        <taxon>Basidiomycota</taxon>
        <taxon>Agaricomycotina</taxon>
        <taxon>Agaricomycetes</taxon>
        <taxon>Agaricomycetidae</taxon>
        <taxon>Agaricales</taxon>
        <taxon>Marasmiineae</taxon>
        <taxon>Mycenaceae</taxon>
        <taxon>Mycena</taxon>
    </lineage>
</organism>
<feature type="transmembrane region" description="Helical" evidence="1">
    <location>
        <begin position="217"/>
        <end position="242"/>
    </location>
</feature>
<dbReference type="AlphaFoldDB" id="A0A8H6Y4W3"/>
<evidence type="ECO:0000313" key="3">
    <source>
        <dbReference type="Proteomes" id="UP000620124"/>
    </source>
</evidence>
<accession>A0A8H6Y4W3</accession>
<gene>
    <name evidence="2" type="ORF">MVEN_01189800</name>
</gene>
<keyword evidence="3" id="KW-1185">Reference proteome</keyword>
<evidence type="ECO:0000256" key="1">
    <source>
        <dbReference type="SAM" id="Phobius"/>
    </source>
</evidence>
<evidence type="ECO:0000313" key="2">
    <source>
        <dbReference type="EMBL" id="KAF7352261.1"/>
    </source>
</evidence>
<keyword evidence="1" id="KW-0812">Transmembrane</keyword>
<keyword evidence="1" id="KW-0472">Membrane</keyword>
<feature type="transmembrane region" description="Helical" evidence="1">
    <location>
        <begin position="94"/>
        <end position="114"/>
    </location>
</feature>
<dbReference type="EMBL" id="JACAZI010000009">
    <property type="protein sequence ID" value="KAF7352261.1"/>
    <property type="molecule type" value="Genomic_DNA"/>
</dbReference>
<keyword evidence="1" id="KW-1133">Transmembrane helix</keyword>
<dbReference type="Proteomes" id="UP000620124">
    <property type="component" value="Unassembled WGS sequence"/>
</dbReference>